<sequence length="46" mass="5563">MQRRLQLMYYALSNFVYIRLNYILNFSGASTSTGKDQKQRFIKFCF</sequence>
<dbReference type="AlphaFoldDB" id="A0A816TGR2"/>
<organism evidence="1">
    <name type="scientific">Brassica napus</name>
    <name type="common">Rape</name>
    <dbReference type="NCBI Taxonomy" id="3708"/>
    <lineage>
        <taxon>Eukaryota</taxon>
        <taxon>Viridiplantae</taxon>
        <taxon>Streptophyta</taxon>
        <taxon>Embryophyta</taxon>
        <taxon>Tracheophyta</taxon>
        <taxon>Spermatophyta</taxon>
        <taxon>Magnoliopsida</taxon>
        <taxon>eudicotyledons</taxon>
        <taxon>Gunneridae</taxon>
        <taxon>Pentapetalae</taxon>
        <taxon>rosids</taxon>
        <taxon>malvids</taxon>
        <taxon>Brassicales</taxon>
        <taxon>Brassicaceae</taxon>
        <taxon>Brassiceae</taxon>
        <taxon>Brassica</taxon>
    </lineage>
</organism>
<dbReference type="EMBL" id="HG994359">
    <property type="protein sequence ID" value="CAF2097704.1"/>
    <property type="molecule type" value="Genomic_DNA"/>
</dbReference>
<name>A0A816TGR2_BRANA</name>
<accession>A0A816TGR2</accession>
<gene>
    <name evidence="1" type="ORF">DARMORV10_A05P19810.1</name>
</gene>
<dbReference type="Proteomes" id="UP001295469">
    <property type="component" value="Chromosome A05"/>
</dbReference>
<reference evidence="1" key="1">
    <citation type="submission" date="2021-01" db="EMBL/GenBank/DDBJ databases">
        <authorList>
            <consortium name="Genoscope - CEA"/>
            <person name="William W."/>
        </authorList>
    </citation>
    <scope>NUCLEOTIDE SEQUENCE</scope>
</reference>
<protein>
    <submittedName>
        <fullName evidence="1">(rape) hypothetical protein</fullName>
    </submittedName>
</protein>
<proteinExistence type="predicted"/>
<evidence type="ECO:0000313" key="1">
    <source>
        <dbReference type="EMBL" id="CAF2097704.1"/>
    </source>
</evidence>